<dbReference type="EMBL" id="CP116427">
    <property type="protein sequence ID" value="WCE72571.1"/>
    <property type="molecule type" value="Genomic_DNA"/>
</dbReference>
<dbReference type="CDD" id="cd00840">
    <property type="entry name" value="MPP_Mre11_N"/>
    <property type="match status" value="1"/>
</dbReference>
<geneLocation type="plasmid" evidence="11 13">
    <name>unnamed04</name>
</geneLocation>
<keyword evidence="5 7" id="KW-0378">Hydrolase</keyword>
<dbReference type="InterPro" id="IPR004843">
    <property type="entry name" value="Calcineurin-like_PHP"/>
</dbReference>
<keyword evidence="6 7" id="KW-0269">Exonuclease</keyword>
<dbReference type="RefSeq" id="WP_247740487.1">
    <property type="nucleotide sequence ID" value="NZ_CP116427.1"/>
</dbReference>
<dbReference type="Gene3D" id="3.60.21.10">
    <property type="match status" value="1"/>
</dbReference>
<protein>
    <recommendedName>
        <fullName evidence="3 7">Nuclease SbcCD subunit D</fullName>
    </recommendedName>
</protein>
<sequence>MGLSLEDDHEVILGQILEALVAERADVLVIAGDVFDRASPPNSSIRQFNRFLKRVAEETEAAVVMISGNHDSGDRIEAMSVFSTASRVLVRGIADAVEAPLVLRDAQGEIAFSALPFSYEYAAREVFGDESINAPAEVVAAQIAAARRQVPDGARWVVVAHAFVAGGAVGETERALTRVGGIETVPSDVFDGADYVALGHLHKPQEVGASHIRYSGAPLAFGFDEAGNEKSMTVVDLQAEGAEIRTVPFRPIRQVRSLTGEFSELLEGTPSDDFIQAILTDENPLIDPMKRLRATYPNACHLAYARQERAAETEALGSGRATVTPIEMIGDFVKVVRGREPNATEVAIVAEKLHAVASGEEQT</sequence>
<dbReference type="GO" id="GO:0006260">
    <property type="term" value="P:DNA replication"/>
    <property type="evidence" value="ECO:0007669"/>
    <property type="project" value="UniProtKB-KW"/>
</dbReference>
<evidence type="ECO:0000313" key="11">
    <source>
        <dbReference type="EMBL" id="WPZ23799.1"/>
    </source>
</evidence>
<comment type="similarity">
    <text evidence="1 7">Belongs to the SbcD family.</text>
</comment>
<evidence type="ECO:0000256" key="2">
    <source>
        <dbReference type="ARBA" id="ARBA00011322"/>
    </source>
</evidence>
<evidence type="ECO:0000259" key="8">
    <source>
        <dbReference type="Pfam" id="PF00149"/>
    </source>
</evidence>
<dbReference type="PANTHER" id="PTHR30337">
    <property type="entry name" value="COMPONENT OF ATP-DEPENDENT DSDNA EXONUCLEASE"/>
    <property type="match status" value="1"/>
</dbReference>
<dbReference type="InterPro" id="IPR050535">
    <property type="entry name" value="DNA_Repair-Maintenance_Comp"/>
</dbReference>
<reference evidence="10" key="1">
    <citation type="submission" date="2023-01" db="EMBL/GenBank/DDBJ databases">
        <title>Comparative genomic analysis of cold water coral derived Sulfitobacter faviae: insights into their metabolism and habitat adaptation.</title>
        <authorList>
            <person name="Guo Y."/>
            <person name="Lin S."/>
            <person name="Huang Z."/>
            <person name="Tang K."/>
            <person name="Wang X."/>
        </authorList>
    </citation>
    <scope>NUCLEOTIDE SEQUENCE</scope>
    <source>
        <strain evidence="10">SCSIO W_1865</strain>
        <plasmid evidence="10">unnamed4</plasmid>
    </source>
</reference>
<evidence type="ECO:0000256" key="3">
    <source>
        <dbReference type="ARBA" id="ARBA00013365"/>
    </source>
</evidence>
<evidence type="ECO:0000313" key="13">
    <source>
        <dbReference type="Proteomes" id="UP001326567"/>
    </source>
</evidence>
<dbReference type="SUPFAM" id="SSF56300">
    <property type="entry name" value="Metallo-dependent phosphatases"/>
    <property type="match status" value="1"/>
</dbReference>
<evidence type="ECO:0000313" key="12">
    <source>
        <dbReference type="Proteomes" id="UP001210770"/>
    </source>
</evidence>
<geneLocation type="plasmid" evidence="10 12">
    <name>unnamed4</name>
</geneLocation>
<proteinExistence type="inferred from homology"/>
<keyword evidence="10" id="KW-0614">Plasmid</keyword>
<name>A0AAX3LV75_9RHOB</name>
<evidence type="ECO:0000256" key="5">
    <source>
        <dbReference type="ARBA" id="ARBA00022801"/>
    </source>
</evidence>
<keyword evidence="7" id="KW-0255">Endonuclease</keyword>
<dbReference type="InterPro" id="IPR029052">
    <property type="entry name" value="Metallo-depent_PP-like"/>
</dbReference>
<evidence type="ECO:0000256" key="4">
    <source>
        <dbReference type="ARBA" id="ARBA00022722"/>
    </source>
</evidence>
<keyword evidence="7" id="KW-0233">DNA recombination</keyword>
<dbReference type="Pfam" id="PF12320">
    <property type="entry name" value="SbcD_C"/>
    <property type="match status" value="1"/>
</dbReference>
<dbReference type="GO" id="GO:0006310">
    <property type="term" value="P:DNA recombination"/>
    <property type="evidence" value="ECO:0007669"/>
    <property type="project" value="UniProtKB-KW"/>
</dbReference>
<evidence type="ECO:0000313" key="10">
    <source>
        <dbReference type="EMBL" id="WCE72571.1"/>
    </source>
</evidence>
<dbReference type="InterPro" id="IPR026843">
    <property type="entry name" value="SbcD_C"/>
</dbReference>
<feature type="domain" description="Calcineurin-like phosphoesterase" evidence="8">
    <location>
        <begin position="14"/>
        <end position="203"/>
    </location>
</feature>
<evidence type="ECO:0000259" key="9">
    <source>
        <dbReference type="Pfam" id="PF12320"/>
    </source>
</evidence>
<dbReference type="Proteomes" id="UP001210770">
    <property type="component" value="Plasmid unnamed4"/>
</dbReference>
<dbReference type="GO" id="GO:0008408">
    <property type="term" value="F:3'-5' exonuclease activity"/>
    <property type="evidence" value="ECO:0007669"/>
    <property type="project" value="InterPro"/>
</dbReference>
<dbReference type="InterPro" id="IPR041796">
    <property type="entry name" value="Mre11_N"/>
</dbReference>
<dbReference type="InterPro" id="IPR004593">
    <property type="entry name" value="SbcD"/>
</dbReference>
<dbReference type="Proteomes" id="UP001326567">
    <property type="component" value="Plasmid unnamed04"/>
</dbReference>
<feature type="domain" description="Nuclease SbcCD subunit D C-terminal" evidence="9">
    <location>
        <begin position="249"/>
        <end position="333"/>
    </location>
</feature>
<accession>A0AAX3LV75</accession>
<dbReference type="PANTHER" id="PTHR30337:SF0">
    <property type="entry name" value="NUCLEASE SBCCD SUBUNIT D"/>
    <property type="match status" value="1"/>
</dbReference>
<dbReference type="EMBL" id="CP139729">
    <property type="protein sequence ID" value="WPZ23799.1"/>
    <property type="molecule type" value="Genomic_DNA"/>
</dbReference>
<comment type="subunit">
    <text evidence="2 7">Heterodimer of SbcC and SbcD.</text>
</comment>
<dbReference type="GO" id="GO:0004519">
    <property type="term" value="F:endonuclease activity"/>
    <property type="evidence" value="ECO:0007669"/>
    <property type="project" value="UniProtKB-KW"/>
</dbReference>
<evidence type="ECO:0000256" key="7">
    <source>
        <dbReference type="RuleBase" id="RU363069"/>
    </source>
</evidence>
<keyword evidence="13" id="KW-1185">Reference proteome</keyword>
<keyword evidence="7" id="KW-0235">DNA replication</keyword>
<comment type="function">
    <text evidence="7">SbcCD cleaves DNA hairpin structures. These structures can inhibit DNA replication and are intermediates in certain DNA recombination reactions. The complex acts as a 3'-&gt;5' double strand exonuclease that can open hairpins. It also has a 5' single-strand endonuclease activity.</text>
</comment>
<organism evidence="10 12">
    <name type="scientific">Sulfitobacter faviae</name>
    <dbReference type="NCBI Taxonomy" id="1775881"/>
    <lineage>
        <taxon>Bacteria</taxon>
        <taxon>Pseudomonadati</taxon>
        <taxon>Pseudomonadota</taxon>
        <taxon>Alphaproteobacteria</taxon>
        <taxon>Rhodobacterales</taxon>
        <taxon>Roseobacteraceae</taxon>
        <taxon>Sulfitobacter</taxon>
    </lineage>
</organism>
<evidence type="ECO:0000256" key="1">
    <source>
        <dbReference type="ARBA" id="ARBA00010555"/>
    </source>
</evidence>
<dbReference type="AlphaFoldDB" id="A0AAX3LV75"/>
<reference evidence="11 13" key="2">
    <citation type="submission" date="2023-11" db="EMBL/GenBank/DDBJ databases">
        <title>From the Deep-Sea to the Surface: Bacterial Genomes Isolated from the Moytirra Hydrothermal Vent Plume.</title>
        <authorList>
            <person name="Major S.R."/>
        </authorList>
    </citation>
    <scope>NUCLEOTIDE SEQUENCE [LARGE SCALE GENOMIC DNA]</scope>
    <source>
        <strain evidence="11 13">OXR-9</strain>
        <plasmid evidence="11 13">unnamed04</plasmid>
    </source>
</reference>
<gene>
    <name evidence="7" type="primary">sbcD</name>
    <name evidence="10" type="ORF">PL336_19260</name>
    <name evidence="11" type="ORF">T7987_18885</name>
</gene>
<dbReference type="Pfam" id="PF00149">
    <property type="entry name" value="Metallophos"/>
    <property type="match status" value="1"/>
</dbReference>
<keyword evidence="4 7" id="KW-0540">Nuclease</keyword>
<dbReference type="NCBIfam" id="TIGR00619">
    <property type="entry name" value="sbcd"/>
    <property type="match status" value="1"/>
</dbReference>
<evidence type="ECO:0000256" key="6">
    <source>
        <dbReference type="ARBA" id="ARBA00022839"/>
    </source>
</evidence>